<dbReference type="AlphaFoldDB" id="A0A1M6GN72"/>
<evidence type="ECO:0000313" key="2">
    <source>
        <dbReference type="Proteomes" id="UP000184335"/>
    </source>
</evidence>
<protein>
    <recommendedName>
        <fullName evidence="3">DUF721 domain-containing protein</fullName>
    </recommendedName>
</protein>
<dbReference type="EMBL" id="FQYI01000009">
    <property type="protein sequence ID" value="SHJ11388.1"/>
    <property type="molecule type" value="Genomic_DNA"/>
</dbReference>
<dbReference type="RefSeq" id="WP_073180472.1">
    <property type="nucleotide sequence ID" value="NZ_FQYI01000009.1"/>
</dbReference>
<dbReference type="STRING" id="1118202.SAMN05443429_10971"/>
<dbReference type="Pfam" id="PF05258">
    <property type="entry name" value="DciA"/>
    <property type="match status" value="1"/>
</dbReference>
<proteinExistence type="predicted"/>
<dbReference type="OrthoDB" id="1268989at2"/>
<accession>A0A1M6GN72</accession>
<keyword evidence="2" id="KW-1185">Reference proteome</keyword>
<reference evidence="1 2" key="1">
    <citation type="submission" date="2016-11" db="EMBL/GenBank/DDBJ databases">
        <authorList>
            <person name="Jaros S."/>
            <person name="Januszkiewicz K."/>
            <person name="Wedrychowicz H."/>
        </authorList>
    </citation>
    <scope>NUCLEOTIDE SEQUENCE [LARGE SCALE GENOMIC DNA]</scope>
    <source>
        <strain evidence="1 2">DSM 25479</strain>
    </source>
</reference>
<evidence type="ECO:0000313" key="1">
    <source>
        <dbReference type="EMBL" id="SHJ11388.1"/>
    </source>
</evidence>
<dbReference type="InterPro" id="IPR007922">
    <property type="entry name" value="DciA-like"/>
</dbReference>
<dbReference type="Proteomes" id="UP000184335">
    <property type="component" value="Unassembled WGS sequence"/>
</dbReference>
<gene>
    <name evidence="1" type="ORF">SAMN05443429_10971</name>
</gene>
<evidence type="ECO:0008006" key="3">
    <source>
        <dbReference type="Google" id="ProtNLM"/>
    </source>
</evidence>
<name>A0A1M6GN72_9FLAO</name>
<sequence length="97" mass="11536">MRKKKREFVASELVKTFAQNHQFEDKLFAFEIKDFLQSLPRSGLQGEIERISIREGSLLLKLRSPLLRHELRMRKSQYLGILQEKYGKEKIAELLIF</sequence>
<organism evidence="1 2">
    <name type="scientific">Cruoricaptor ignavus</name>
    <dbReference type="NCBI Taxonomy" id="1118202"/>
    <lineage>
        <taxon>Bacteria</taxon>
        <taxon>Pseudomonadati</taxon>
        <taxon>Bacteroidota</taxon>
        <taxon>Flavobacteriia</taxon>
        <taxon>Flavobacteriales</taxon>
        <taxon>Weeksellaceae</taxon>
        <taxon>Cruoricaptor</taxon>
    </lineage>
</organism>